<dbReference type="GO" id="GO:0003725">
    <property type="term" value="F:double-stranded RNA binding"/>
    <property type="evidence" value="ECO:0007669"/>
    <property type="project" value="InterPro"/>
</dbReference>
<accession>A0A8H3IV89</accession>
<dbReference type="AlphaFoldDB" id="A0A8H3IV89"/>
<dbReference type="PROSITE" id="PS50142">
    <property type="entry name" value="RNASE_3_2"/>
    <property type="match status" value="1"/>
</dbReference>
<dbReference type="InterPro" id="IPR044444">
    <property type="entry name" value="Ribosomal_mL44_DSRM_metazoa"/>
</dbReference>
<comment type="caution">
    <text evidence="12">The sequence shown here is derived from an EMBL/GenBank/DDBJ whole genome shotgun (WGS) entry which is preliminary data.</text>
</comment>
<feature type="compositionally biased region" description="Low complexity" evidence="9">
    <location>
        <begin position="58"/>
        <end position="74"/>
    </location>
</feature>
<dbReference type="OrthoDB" id="67027at2759"/>
<evidence type="ECO:0000256" key="2">
    <source>
        <dbReference type="ARBA" id="ARBA00022884"/>
    </source>
</evidence>
<dbReference type="InterPro" id="IPR044443">
    <property type="entry name" value="Ribosomal_mL44_DSRM_fung"/>
</dbReference>
<keyword evidence="3" id="KW-0689">Ribosomal protein</keyword>
<evidence type="ECO:0000259" key="11">
    <source>
        <dbReference type="PROSITE" id="PS50142"/>
    </source>
</evidence>
<reference evidence="12" key="1">
    <citation type="submission" date="2021-03" db="EMBL/GenBank/DDBJ databases">
        <authorList>
            <person name="Tagirdzhanova G."/>
        </authorList>
    </citation>
    <scope>NUCLEOTIDE SEQUENCE</scope>
</reference>
<evidence type="ECO:0000259" key="10">
    <source>
        <dbReference type="PROSITE" id="PS50137"/>
    </source>
</evidence>
<comment type="similarity">
    <text evidence="6">Belongs to the ribonuclease III family. Mitochondrion-specific ribosomal protein mL44 subfamily.</text>
</comment>
<evidence type="ECO:0000256" key="6">
    <source>
        <dbReference type="ARBA" id="ARBA00024034"/>
    </source>
</evidence>
<dbReference type="EMBL" id="CAJPDS010000070">
    <property type="protein sequence ID" value="CAF9933818.1"/>
    <property type="molecule type" value="Genomic_DNA"/>
</dbReference>
<evidence type="ECO:0000256" key="8">
    <source>
        <dbReference type="PROSITE-ProRule" id="PRU00266"/>
    </source>
</evidence>
<sequence length="409" mass="45415">MKPLRLLRWSGTVLSPRARPSPLTRPSFHQYLSFPSSPRAQSNVASIFDPEPDDTTEDPPALSRPSDSPDLLSMPSPPPYRARESAKLAALHARLSLSPRLPFETLARCLIDSTADPDPRFNNSSLALLGSSLLSYYTSEAILCRFPRLPTEVVFASMWAYCGPKILGIMTREWGVEVAAEPGGEVDAGYLQCRWVERKDSTGQPTVPDVKEAGKIRPNADKGWRVGVSSRTVYDNQFGDEIKKQKPDGETRKQQEPIPLEEACANFVNALVGAVYLHLGRRATKVFFTQHIMSRHLDVSKVFNFRQPSRDLSRLLAREGFESPVARIKSETGRASRHPVFVVGVYTDNQELGEGTGASLQEARFKAAVAALKSWYLYSPLESRVPSETLESGAKKWEPLMVDMGEVIV</sequence>
<keyword evidence="5" id="KW-0687">Ribonucleoprotein</keyword>
<evidence type="ECO:0000256" key="9">
    <source>
        <dbReference type="SAM" id="MobiDB-lite"/>
    </source>
</evidence>
<dbReference type="SUPFAM" id="SSF54768">
    <property type="entry name" value="dsRNA-binding domain-like"/>
    <property type="match status" value="1"/>
</dbReference>
<dbReference type="PANTHER" id="PTHR11207:SF32">
    <property type="entry name" value="LARGE RIBOSOMAL SUBUNIT PROTEIN ML44"/>
    <property type="match status" value="1"/>
</dbReference>
<evidence type="ECO:0000256" key="5">
    <source>
        <dbReference type="ARBA" id="ARBA00023274"/>
    </source>
</evidence>
<name>A0A8H3IV89_9LECA</name>
<evidence type="ECO:0000313" key="12">
    <source>
        <dbReference type="EMBL" id="CAF9933818.1"/>
    </source>
</evidence>
<keyword evidence="4" id="KW-0496">Mitochondrion</keyword>
<evidence type="ECO:0000256" key="1">
    <source>
        <dbReference type="ARBA" id="ARBA00004173"/>
    </source>
</evidence>
<keyword evidence="2 8" id="KW-0694">RNA-binding</keyword>
<feature type="domain" description="RNase III" evidence="11">
    <location>
        <begin position="88"/>
        <end position="149"/>
    </location>
</feature>
<dbReference type="Proteomes" id="UP000664521">
    <property type="component" value="Unassembled WGS sequence"/>
</dbReference>
<dbReference type="GO" id="GO:0004525">
    <property type="term" value="F:ribonuclease III activity"/>
    <property type="evidence" value="ECO:0007669"/>
    <property type="project" value="InterPro"/>
</dbReference>
<gene>
    <name evidence="12" type="ORF">HETSPECPRED_009010</name>
</gene>
<dbReference type="PANTHER" id="PTHR11207">
    <property type="entry name" value="RIBONUCLEASE III"/>
    <property type="match status" value="1"/>
</dbReference>
<dbReference type="GO" id="GO:0005739">
    <property type="term" value="C:mitochondrion"/>
    <property type="evidence" value="ECO:0007669"/>
    <property type="project" value="TreeGrafter"/>
</dbReference>
<dbReference type="PROSITE" id="PS50137">
    <property type="entry name" value="DS_RBD"/>
    <property type="match status" value="1"/>
</dbReference>
<dbReference type="InterPro" id="IPR000999">
    <property type="entry name" value="RNase_III_dom"/>
</dbReference>
<evidence type="ECO:0000256" key="7">
    <source>
        <dbReference type="ARBA" id="ARBA00035187"/>
    </source>
</evidence>
<proteinExistence type="inferred from homology"/>
<dbReference type="InterPro" id="IPR014720">
    <property type="entry name" value="dsRBD_dom"/>
</dbReference>
<evidence type="ECO:0000256" key="4">
    <source>
        <dbReference type="ARBA" id="ARBA00023128"/>
    </source>
</evidence>
<comment type="subcellular location">
    <subcellularLocation>
        <location evidence="1">Mitochondrion</location>
    </subcellularLocation>
</comment>
<evidence type="ECO:0000256" key="3">
    <source>
        <dbReference type="ARBA" id="ARBA00022980"/>
    </source>
</evidence>
<dbReference type="GO" id="GO:0003735">
    <property type="term" value="F:structural constituent of ribosome"/>
    <property type="evidence" value="ECO:0007669"/>
    <property type="project" value="TreeGrafter"/>
</dbReference>
<evidence type="ECO:0000313" key="13">
    <source>
        <dbReference type="Proteomes" id="UP000664521"/>
    </source>
</evidence>
<dbReference type="CDD" id="cd19873">
    <property type="entry name" value="DSRM_MRPL3_like"/>
    <property type="match status" value="1"/>
</dbReference>
<dbReference type="SMART" id="SM00358">
    <property type="entry name" value="DSRM"/>
    <property type="match status" value="1"/>
</dbReference>
<dbReference type="SMART" id="SM00535">
    <property type="entry name" value="RIBOc"/>
    <property type="match status" value="1"/>
</dbReference>
<feature type="domain" description="DRBM" evidence="10">
    <location>
        <begin position="307"/>
        <end position="377"/>
    </location>
</feature>
<organism evidence="12 13">
    <name type="scientific">Heterodermia speciosa</name>
    <dbReference type="NCBI Taxonomy" id="116794"/>
    <lineage>
        <taxon>Eukaryota</taxon>
        <taxon>Fungi</taxon>
        <taxon>Dikarya</taxon>
        <taxon>Ascomycota</taxon>
        <taxon>Pezizomycotina</taxon>
        <taxon>Lecanoromycetes</taxon>
        <taxon>OSLEUM clade</taxon>
        <taxon>Lecanoromycetidae</taxon>
        <taxon>Caliciales</taxon>
        <taxon>Physciaceae</taxon>
        <taxon>Heterodermia</taxon>
    </lineage>
</organism>
<dbReference type="Gene3D" id="3.30.160.20">
    <property type="match status" value="1"/>
</dbReference>
<feature type="compositionally biased region" description="Polar residues" evidence="9">
    <location>
        <begin position="33"/>
        <end position="45"/>
    </location>
</feature>
<protein>
    <recommendedName>
        <fullName evidence="7">Large ribosomal subunit protein mL44</fullName>
    </recommendedName>
</protein>
<dbReference type="GO" id="GO:0006396">
    <property type="term" value="P:RNA processing"/>
    <property type="evidence" value="ECO:0007669"/>
    <property type="project" value="InterPro"/>
</dbReference>
<keyword evidence="13" id="KW-1185">Reference proteome</keyword>
<dbReference type="SUPFAM" id="SSF69065">
    <property type="entry name" value="RNase III domain-like"/>
    <property type="match status" value="1"/>
</dbReference>
<feature type="region of interest" description="Disordered" evidence="9">
    <location>
        <begin position="15"/>
        <end position="81"/>
    </location>
</feature>
<dbReference type="Gene3D" id="1.10.1520.10">
    <property type="entry name" value="Ribonuclease III domain"/>
    <property type="match status" value="1"/>
</dbReference>
<dbReference type="InterPro" id="IPR036389">
    <property type="entry name" value="RNase_III_sf"/>
</dbReference>
<dbReference type="Pfam" id="PF22892">
    <property type="entry name" value="DSRM_MRPL44"/>
    <property type="match status" value="1"/>
</dbReference>